<dbReference type="Gene3D" id="3.30.200.20">
    <property type="entry name" value="Phosphorylase Kinase, domain 1"/>
    <property type="match status" value="1"/>
</dbReference>
<dbReference type="InterPro" id="IPR001245">
    <property type="entry name" value="Ser-Thr/Tyr_kinase_cat_dom"/>
</dbReference>
<comment type="caution">
    <text evidence="4">The sequence shown here is derived from an EMBL/GenBank/DDBJ whole genome shotgun (WGS) entry which is preliminary data.</text>
</comment>
<keyword evidence="2" id="KW-0812">Transmembrane</keyword>
<keyword evidence="2" id="KW-1133">Transmembrane helix</keyword>
<gene>
    <name evidence="4" type="ORF">TrRE_jg10191</name>
</gene>
<dbReference type="OrthoDB" id="4062651at2759"/>
<keyword evidence="1" id="KW-0067">ATP-binding</keyword>
<dbReference type="PROSITE" id="PS00107">
    <property type="entry name" value="PROTEIN_KINASE_ATP"/>
    <property type="match status" value="1"/>
</dbReference>
<feature type="domain" description="Protein kinase" evidence="3">
    <location>
        <begin position="90"/>
        <end position="278"/>
    </location>
</feature>
<dbReference type="Proteomes" id="UP001165082">
    <property type="component" value="Unassembled WGS sequence"/>
</dbReference>
<dbReference type="Pfam" id="PF07714">
    <property type="entry name" value="PK_Tyr_Ser-Thr"/>
    <property type="match status" value="1"/>
</dbReference>
<dbReference type="SMART" id="SM00220">
    <property type="entry name" value="S_TKc"/>
    <property type="match status" value="1"/>
</dbReference>
<feature type="transmembrane region" description="Helical" evidence="2">
    <location>
        <begin position="6"/>
        <end position="26"/>
    </location>
</feature>
<evidence type="ECO:0000256" key="1">
    <source>
        <dbReference type="PROSITE-ProRule" id="PRU10141"/>
    </source>
</evidence>
<dbReference type="SUPFAM" id="SSF56112">
    <property type="entry name" value="Protein kinase-like (PK-like)"/>
    <property type="match status" value="1"/>
</dbReference>
<organism evidence="4 5">
    <name type="scientific">Triparma retinervis</name>
    <dbReference type="NCBI Taxonomy" id="2557542"/>
    <lineage>
        <taxon>Eukaryota</taxon>
        <taxon>Sar</taxon>
        <taxon>Stramenopiles</taxon>
        <taxon>Ochrophyta</taxon>
        <taxon>Bolidophyceae</taxon>
        <taxon>Parmales</taxon>
        <taxon>Triparmaceae</taxon>
        <taxon>Triparma</taxon>
    </lineage>
</organism>
<name>A0A9W7AW50_9STRA</name>
<keyword evidence="5" id="KW-1185">Reference proteome</keyword>
<evidence type="ECO:0000256" key="2">
    <source>
        <dbReference type="SAM" id="Phobius"/>
    </source>
</evidence>
<dbReference type="EMBL" id="BRXZ01001746">
    <property type="protein sequence ID" value="GMH77671.1"/>
    <property type="molecule type" value="Genomic_DNA"/>
</dbReference>
<protein>
    <recommendedName>
        <fullName evidence="3">Protein kinase domain-containing protein</fullName>
    </recommendedName>
</protein>
<reference evidence="4" key="1">
    <citation type="submission" date="2022-07" db="EMBL/GenBank/DDBJ databases">
        <title>Genome analysis of Parmales, a sister group of diatoms, reveals the evolutionary specialization of diatoms from phago-mixotrophs to photoautotrophs.</title>
        <authorList>
            <person name="Ban H."/>
            <person name="Sato S."/>
            <person name="Yoshikawa S."/>
            <person name="Kazumasa Y."/>
            <person name="Nakamura Y."/>
            <person name="Ichinomiya M."/>
            <person name="Saitoh K."/>
            <person name="Sato N."/>
            <person name="Blanc-Mathieu R."/>
            <person name="Endo H."/>
            <person name="Kuwata A."/>
            <person name="Ogata H."/>
        </authorList>
    </citation>
    <scope>NUCLEOTIDE SEQUENCE</scope>
</reference>
<dbReference type="InterPro" id="IPR017441">
    <property type="entry name" value="Protein_kinase_ATP_BS"/>
</dbReference>
<dbReference type="Gene3D" id="1.10.510.10">
    <property type="entry name" value="Transferase(Phosphotransferase) domain 1"/>
    <property type="match status" value="1"/>
</dbReference>
<feature type="binding site" evidence="1">
    <location>
        <position position="129"/>
    </location>
    <ligand>
        <name>ATP</name>
        <dbReference type="ChEBI" id="CHEBI:30616"/>
    </ligand>
</feature>
<dbReference type="AlphaFoldDB" id="A0A9W7AW50"/>
<dbReference type="GO" id="GO:0004674">
    <property type="term" value="F:protein serine/threonine kinase activity"/>
    <property type="evidence" value="ECO:0007669"/>
    <property type="project" value="TreeGrafter"/>
</dbReference>
<dbReference type="InterPro" id="IPR011009">
    <property type="entry name" value="Kinase-like_dom_sf"/>
</dbReference>
<sequence length="278" mass="31090">SGASYSVIAAYFLTLGTLVGLALAVLCNRHIWDALLDRDTKGIALDTLSHNGYGSTEDNRRIQVSFEKAMRSRHIKDNPYRIELIDPKEMILERIIGEGTFGRVWKARWRASEVAVKEFVFAQAAVVGKSSQQREIIEEIVGEAGTMSCLRHPHILQLFGCSLTSQAIWIVSEVCSLGSLRQVLDDKDMKLGNKEKSDVYGFAIVLWELATRGEVYKGLNTMQIIAQVANEGLRPNAPSGCPWRHLMVKCWDEDPGKRLSFAKLLGELQLLYAEECTC</sequence>
<evidence type="ECO:0000313" key="4">
    <source>
        <dbReference type="EMBL" id="GMH77671.1"/>
    </source>
</evidence>
<feature type="non-terminal residue" evidence="4">
    <location>
        <position position="1"/>
    </location>
</feature>
<dbReference type="GO" id="GO:0005524">
    <property type="term" value="F:ATP binding"/>
    <property type="evidence" value="ECO:0007669"/>
    <property type="project" value="UniProtKB-UniRule"/>
</dbReference>
<evidence type="ECO:0000313" key="5">
    <source>
        <dbReference type="Proteomes" id="UP001165082"/>
    </source>
</evidence>
<dbReference type="InterPro" id="IPR051681">
    <property type="entry name" value="Ser/Thr_Kinases-Pseudokinases"/>
</dbReference>
<keyword evidence="1" id="KW-0547">Nucleotide-binding</keyword>
<evidence type="ECO:0000259" key="3">
    <source>
        <dbReference type="PROSITE" id="PS50011"/>
    </source>
</evidence>
<proteinExistence type="predicted"/>
<dbReference type="PROSITE" id="PS50011">
    <property type="entry name" value="PROTEIN_KINASE_DOM"/>
    <property type="match status" value="1"/>
</dbReference>
<accession>A0A9W7AW50</accession>
<dbReference type="InterPro" id="IPR000719">
    <property type="entry name" value="Prot_kinase_dom"/>
</dbReference>
<keyword evidence="2" id="KW-0472">Membrane</keyword>
<dbReference type="PANTHER" id="PTHR44329">
    <property type="entry name" value="SERINE/THREONINE-PROTEIN KINASE TNNI3K-RELATED"/>
    <property type="match status" value="1"/>
</dbReference>